<dbReference type="EMBL" id="PGCJ01000305">
    <property type="protein sequence ID" value="PLW33188.1"/>
    <property type="molecule type" value="Genomic_DNA"/>
</dbReference>
<evidence type="ECO:0000256" key="1">
    <source>
        <dbReference type="SAM" id="MobiDB-lite"/>
    </source>
</evidence>
<keyword evidence="3" id="KW-1185">Reference proteome</keyword>
<dbReference type="Proteomes" id="UP000235388">
    <property type="component" value="Unassembled WGS sequence"/>
</dbReference>
<organism evidence="2 3">
    <name type="scientific">Puccinia coronata f. sp. avenae</name>
    <dbReference type="NCBI Taxonomy" id="200324"/>
    <lineage>
        <taxon>Eukaryota</taxon>
        <taxon>Fungi</taxon>
        <taxon>Dikarya</taxon>
        <taxon>Basidiomycota</taxon>
        <taxon>Pucciniomycotina</taxon>
        <taxon>Pucciniomycetes</taxon>
        <taxon>Pucciniales</taxon>
        <taxon>Pucciniaceae</taxon>
        <taxon>Puccinia</taxon>
    </lineage>
</organism>
<accession>A0A2N5U699</accession>
<evidence type="ECO:0000313" key="2">
    <source>
        <dbReference type="EMBL" id="PLW33188.1"/>
    </source>
</evidence>
<sequence>MDFRDTRPASSGDLLPAPELVSPSNHAGIDMPWVGYPGHGPASFTKSSPAVLESNQCSASSTNSGPPPPRRSDNCPFTDFSRVTLPSPYGLYNLSTYHRLETHQIQALLERHHKPRYFDRYTFGNAEFTNFYESTASNFANYCNCFPASSDAERIRLREHFQFMKHQYHSCDRVTH</sequence>
<comment type="caution">
    <text evidence="2">The sequence shown here is derived from an EMBL/GenBank/DDBJ whole genome shotgun (WGS) entry which is preliminary data.</text>
</comment>
<dbReference type="OrthoDB" id="2506242at2759"/>
<reference evidence="2 3" key="1">
    <citation type="submission" date="2017-11" db="EMBL/GenBank/DDBJ databases">
        <title>De novo assembly and phasing of dikaryotic genomes from two isolates of Puccinia coronata f. sp. avenae, the causal agent of oat crown rust.</title>
        <authorList>
            <person name="Miller M.E."/>
            <person name="Zhang Y."/>
            <person name="Omidvar V."/>
            <person name="Sperschneider J."/>
            <person name="Schwessinger B."/>
            <person name="Raley C."/>
            <person name="Palmer J.M."/>
            <person name="Garnica D."/>
            <person name="Upadhyaya N."/>
            <person name="Rathjen J."/>
            <person name="Taylor J.M."/>
            <person name="Park R.F."/>
            <person name="Dodds P.N."/>
            <person name="Hirsch C.D."/>
            <person name="Kianian S.F."/>
            <person name="Figueroa M."/>
        </authorList>
    </citation>
    <scope>NUCLEOTIDE SEQUENCE [LARGE SCALE GENOMIC DNA]</scope>
    <source>
        <strain evidence="2">12NC29</strain>
    </source>
</reference>
<protein>
    <submittedName>
        <fullName evidence="2">Uncharacterized protein</fullName>
    </submittedName>
</protein>
<dbReference type="AlphaFoldDB" id="A0A2N5U699"/>
<proteinExistence type="predicted"/>
<evidence type="ECO:0000313" key="3">
    <source>
        <dbReference type="Proteomes" id="UP000235388"/>
    </source>
</evidence>
<feature type="region of interest" description="Disordered" evidence="1">
    <location>
        <begin position="1"/>
        <end position="23"/>
    </location>
</feature>
<name>A0A2N5U699_9BASI</name>
<gene>
    <name evidence="2" type="ORF">PCANC_23533</name>
</gene>